<evidence type="ECO:0000313" key="1">
    <source>
        <dbReference type="EMBL" id="BAS89655.1"/>
    </source>
</evidence>
<proteinExistence type="predicted"/>
<sequence length="86" mass="9982">MTHPHRVIVIDPVRRRASGDYPRIRIVAHRASPLLFRRDPVRQGLSAARRPWRWRWRPAPLHSGTPRDISLPVPDRLVGMTLSVPK</sequence>
<reference evidence="1 2" key="3">
    <citation type="journal article" date="2013" name="Rice">
        <title>Improvement of the Oryza sativa Nipponbare reference genome using next generation sequence and optical map data.</title>
        <authorList>
            <person name="Kawahara Y."/>
            <person name="de la Bastide M."/>
            <person name="Hamilton J.P."/>
            <person name="Kanamori H."/>
            <person name="McCombie W.R."/>
            <person name="Ouyang S."/>
            <person name="Schwartz D.C."/>
            <person name="Tanaka T."/>
            <person name="Wu J."/>
            <person name="Zhou S."/>
            <person name="Childs K.L."/>
            <person name="Davidson R.M."/>
            <person name="Lin H."/>
            <person name="Quesada-Ocampo L."/>
            <person name="Vaillancourt B."/>
            <person name="Sakai H."/>
            <person name="Lee S.S."/>
            <person name="Kim J."/>
            <person name="Numa H."/>
            <person name="Itoh T."/>
            <person name="Buell C.R."/>
            <person name="Matsumoto T."/>
        </authorList>
    </citation>
    <scope>NUCLEOTIDE SEQUENCE [LARGE SCALE GENOMIC DNA]</scope>
    <source>
        <strain evidence="2">cv. Nipponbare</strain>
    </source>
</reference>
<evidence type="ECO:0000313" key="2">
    <source>
        <dbReference type="Proteomes" id="UP000059680"/>
    </source>
</evidence>
<accession>A0A0P0WBM5</accession>
<organism evidence="1 2">
    <name type="scientific">Oryza sativa subsp. japonica</name>
    <name type="common">Rice</name>
    <dbReference type="NCBI Taxonomy" id="39947"/>
    <lineage>
        <taxon>Eukaryota</taxon>
        <taxon>Viridiplantae</taxon>
        <taxon>Streptophyta</taxon>
        <taxon>Embryophyta</taxon>
        <taxon>Tracheophyta</taxon>
        <taxon>Spermatophyta</taxon>
        <taxon>Magnoliopsida</taxon>
        <taxon>Liliopsida</taxon>
        <taxon>Poales</taxon>
        <taxon>Poaceae</taxon>
        <taxon>BOP clade</taxon>
        <taxon>Oryzoideae</taxon>
        <taxon>Oryzeae</taxon>
        <taxon>Oryzinae</taxon>
        <taxon>Oryza</taxon>
        <taxon>Oryza sativa</taxon>
    </lineage>
</organism>
<name>A0A0P0WBM5_ORYSJ</name>
<dbReference type="InParanoid" id="A0A0P0WBM5"/>
<dbReference type="Proteomes" id="UP000059680">
    <property type="component" value="Chromosome 4"/>
</dbReference>
<gene>
    <name evidence="1" type="ordered locus">Os04g0472250</name>
    <name evidence="1" type="ORF">OSNPB_040472250</name>
</gene>
<protein>
    <submittedName>
        <fullName evidence="1">Os04g0472250 protein</fullName>
    </submittedName>
</protein>
<keyword evidence="2" id="KW-1185">Reference proteome</keyword>
<dbReference type="EMBL" id="AP014960">
    <property type="protein sequence ID" value="BAS89655.1"/>
    <property type="molecule type" value="Genomic_DNA"/>
</dbReference>
<dbReference type="AlphaFoldDB" id="A0A0P0WBM5"/>
<dbReference type="PaxDb" id="39947-A0A0P0WBM5"/>
<reference evidence="2" key="1">
    <citation type="journal article" date="2005" name="Nature">
        <title>The map-based sequence of the rice genome.</title>
        <authorList>
            <consortium name="International rice genome sequencing project (IRGSP)"/>
            <person name="Matsumoto T."/>
            <person name="Wu J."/>
            <person name="Kanamori H."/>
            <person name="Katayose Y."/>
            <person name="Fujisawa M."/>
            <person name="Namiki N."/>
            <person name="Mizuno H."/>
            <person name="Yamamoto K."/>
            <person name="Antonio B.A."/>
            <person name="Baba T."/>
            <person name="Sakata K."/>
            <person name="Nagamura Y."/>
            <person name="Aoki H."/>
            <person name="Arikawa K."/>
            <person name="Arita K."/>
            <person name="Bito T."/>
            <person name="Chiden Y."/>
            <person name="Fujitsuka N."/>
            <person name="Fukunaka R."/>
            <person name="Hamada M."/>
            <person name="Harada C."/>
            <person name="Hayashi A."/>
            <person name="Hijishita S."/>
            <person name="Honda M."/>
            <person name="Hosokawa S."/>
            <person name="Ichikawa Y."/>
            <person name="Idonuma A."/>
            <person name="Iijima M."/>
            <person name="Ikeda M."/>
            <person name="Ikeno M."/>
            <person name="Ito K."/>
            <person name="Ito S."/>
            <person name="Ito T."/>
            <person name="Ito Y."/>
            <person name="Ito Y."/>
            <person name="Iwabuchi A."/>
            <person name="Kamiya K."/>
            <person name="Karasawa W."/>
            <person name="Kurita K."/>
            <person name="Katagiri S."/>
            <person name="Kikuta A."/>
            <person name="Kobayashi H."/>
            <person name="Kobayashi N."/>
            <person name="Machita K."/>
            <person name="Maehara T."/>
            <person name="Masukawa M."/>
            <person name="Mizubayashi T."/>
            <person name="Mukai Y."/>
            <person name="Nagasaki H."/>
            <person name="Nagata Y."/>
            <person name="Naito S."/>
            <person name="Nakashima M."/>
            <person name="Nakama Y."/>
            <person name="Nakamichi Y."/>
            <person name="Nakamura M."/>
            <person name="Meguro A."/>
            <person name="Negishi M."/>
            <person name="Ohta I."/>
            <person name="Ohta T."/>
            <person name="Okamoto M."/>
            <person name="Ono N."/>
            <person name="Saji S."/>
            <person name="Sakaguchi M."/>
            <person name="Sakai K."/>
            <person name="Shibata M."/>
            <person name="Shimokawa T."/>
            <person name="Song J."/>
            <person name="Takazaki Y."/>
            <person name="Terasawa K."/>
            <person name="Tsugane M."/>
            <person name="Tsuji K."/>
            <person name="Ueda S."/>
            <person name="Waki K."/>
            <person name="Yamagata H."/>
            <person name="Yamamoto M."/>
            <person name="Yamamoto S."/>
            <person name="Yamane H."/>
            <person name="Yoshiki S."/>
            <person name="Yoshihara R."/>
            <person name="Yukawa K."/>
            <person name="Zhong H."/>
            <person name="Yano M."/>
            <person name="Yuan Q."/>
            <person name="Ouyang S."/>
            <person name="Liu J."/>
            <person name="Jones K.M."/>
            <person name="Gansberger K."/>
            <person name="Moffat K."/>
            <person name="Hill J."/>
            <person name="Bera J."/>
            <person name="Fadrosh D."/>
            <person name="Jin S."/>
            <person name="Johri S."/>
            <person name="Kim M."/>
            <person name="Overton L."/>
            <person name="Reardon M."/>
            <person name="Tsitrin T."/>
            <person name="Vuong H."/>
            <person name="Weaver B."/>
            <person name="Ciecko A."/>
            <person name="Tallon L."/>
            <person name="Jackson J."/>
            <person name="Pai G."/>
            <person name="Aken S.V."/>
            <person name="Utterback T."/>
            <person name="Reidmuller S."/>
            <person name="Feldblyum T."/>
            <person name="Hsiao J."/>
            <person name="Zismann V."/>
            <person name="Iobst S."/>
            <person name="de Vazeille A.R."/>
            <person name="Buell C.R."/>
            <person name="Ying K."/>
            <person name="Li Y."/>
            <person name="Lu T."/>
            <person name="Huang Y."/>
            <person name="Zhao Q."/>
            <person name="Feng Q."/>
            <person name="Zhang L."/>
            <person name="Zhu J."/>
            <person name="Weng Q."/>
            <person name="Mu J."/>
            <person name="Lu Y."/>
            <person name="Fan D."/>
            <person name="Liu Y."/>
            <person name="Guan J."/>
            <person name="Zhang Y."/>
            <person name="Yu S."/>
            <person name="Liu X."/>
            <person name="Zhang Y."/>
            <person name="Hong G."/>
            <person name="Han B."/>
            <person name="Choisne N."/>
            <person name="Demange N."/>
            <person name="Orjeda G."/>
            <person name="Samain S."/>
            <person name="Cattolico L."/>
            <person name="Pelletier E."/>
            <person name="Couloux A."/>
            <person name="Segurens B."/>
            <person name="Wincker P."/>
            <person name="D'Hont A."/>
            <person name="Scarpelli C."/>
            <person name="Weissenbach J."/>
            <person name="Salanoubat M."/>
            <person name="Quetier F."/>
            <person name="Yu Y."/>
            <person name="Kim H.R."/>
            <person name="Rambo T."/>
            <person name="Currie J."/>
            <person name="Collura K."/>
            <person name="Luo M."/>
            <person name="Yang T."/>
            <person name="Ammiraju J.S.S."/>
            <person name="Engler F."/>
            <person name="Soderlund C."/>
            <person name="Wing R.A."/>
            <person name="Palmer L.E."/>
            <person name="de la Bastide M."/>
            <person name="Spiegel L."/>
            <person name="Nascimento L."/>
            <person name="Zutavern T."/>
            <person name="O'Shaughnessy A."/>
            <person name="Dike S."/>
            <person name="Dedhia N."/>
            <person name="Preston R."/>
            <person name="Balija V."/>
            <person name="McCombie W.R."/>
            <person name="Chow T."/>
            <person name="Chen H."/>
            <person name="Chung M."/>
            <person name="Chen C."/>
            <person name="Shaw J."/>
            <person name="Wu H."/>
            <person name="Hsiao K."/>
            <person name="Chao Y."/>
            <person name="Chu M."/>
            <person name="Cheng C."/>
            <person name="Hour A."/>
            <person name="Lee P."/>
            <person name="Lin S."/>
            <person name="Lin Y."/>
            <person name="Liou J."/>
            <person name="Liu S."/>
            <person name="Hsing Y."/>
            <person name="Raghuvanshi S."/>
            <person name="Mohanty A."/>
            <person name="Bharti A.K."/>
            <person name="Gaur A."/>
            <person name="Gupta V."/>
            <person name="Kumar D."/>
            <person name="Ravi V."/>
            <person name="Vij S."/>
            <person name="Kapur A."/>
            <person name="Khurana P."/>
            <person name="Khurana P."/>
            <person name="Khurana J.P."/>
            <person name="Tyagi A.K."/>
            <person name="Gaikwad K."/>
            <person name="Singh A."/>
            <person name="Dalal V."/>
            <person name="Srivastava S."/>
            <person name="Dixit A."/>
            <person name="Pal A.K."/>
            <person name="Ghazi I.A."/>
            <person name="Yadav M."/>
            <person name="Pandit A."/>
            <person name="Bhargava A."/>
            <person name="Sureshbabu K."/>
            <person name="Batra K."/>
            <person name="Sharma T.R."/>
            <person name="Mohapatra T."/>
            <person name="Singh N.K."/>
            <person name="Messing J."/>
            <person name="Nelson A.B."/>
            <person name="Fuks G."/>
            <person name="Kavchok S."/>
            <person name="Keizer G."/>
            <person name="Linton E."/>
            <person name="Llaca V."/>
            <person name="Song R."/>
            <person name="Tanyolac B."/>
            <person name="Young S."/>
            <person name="Ho-Il K."/>
            <person name="Hahn J.H."/>
            <person name="Sangsakoo G."/>
            <person name="Vanavichit A."/>
            <person name="de Mattos Luiz.A.T."/>
            <person name="Zimmer P.D."/>
            <person name="Malone G."/>
            <person name="Dellagostin O."/>
            <person name="de Oliveira A.C."/>
            <person name="Bevan M."/>
            <person name="Bancroft I."/>
            <person name="Minx P."/>
            <person name="Cordum H."/>
            <person name="Wilson R."/>
            <person name="Cheng Z."/>
            <person name="Jin W."/>
            <person name="Jiang J."/>
            <person name="Leong S.A."/>
            <person name="Iwama H."/>
            <person name="Gojobori T."/>
            <person name="Itoh T."/>
            <person name="Niimura Y."/>
            <person name="Fujii Y."/>
            <person name="Habara T."/>
            <person name="Sakai H."/>
            <person name="Sato Y."/>
            <person name="Wilson G."/>
            <person name="Kumar K."/>
            <person name="McCouch S."/>
            <person name="Juretic N."/>
            <person name="Hoen D."/>
            <person name="Wright S."/>
            <person name="Bruskiewich R."/>
            <person name="Bureau T."/>
            <person name="Miyao A."/>
            <person name="Hirochika H."/>
            <person name="Nishikawa T."/>
            <person name="Kadowaki K."/>
            <person name="Sugiura M."/>
            <person name="Burr B."/>
            <person name="Sasaki T."/>
        </authorList>
    </citation>
    <scope>NUCLEOTIDE SEQUENCE [LARGE SCALE GENOMIC DNA]</scope>
    <source>
        <strain evidence="2">cv. Nipponbare</strain>
    </source>
</reference>
<reference evidence="1 2" key="2">
    <citation type="journal article" date="2013" name="Plant Cell Physiol.">
        <title>Rice Annotation Project Database (RAP-DB): an integrative and interactive database for rice genomics.</title>
        <authorList>
            <person name="Sakai H."/>
            <person name="Lee S.S."/>
            <person name="Tanaka T."/>
            <person name="Numa H."/>
            <person name="Kim J."/>
            <person name="Kawahara Y."/>
            <person name="Wakimoto H."/>
            <person name="Yang C.C."/>
            <person name="Iwamoto M."/>
            <person name="Abe T."/>
            <person name="Yamada Y."/>
            <person name="Muto A."/>
            <person name="Inokuchi H."/>
            <person name="Ikemura T."/>
            <person name="Matsumoto T."/>
            <person name="Sasaki T."/>
            <person name="Itoh T."/>
        </authorList>
    </citation>
    <scope>NUCLEOTIDE SEQUENCE [LARGE SCALE GENOMIC DNA]</scope>
    <source>
        <strain evidence="2">cv. Nipponbare</strain>
    </source>
</reference>